<dbReference type="InterPro" id="IPR013762">
    <property type="entry name" value="Integrase-like_cat_sf"/>
</dbReference>
<evidence type="ECO:0000313" key="5">
    <source>
        <dbReference type="EMBL" id="CCH32995.1"/>
    </source>
</evidence>
<accession>K0JYI0</accession>
<proteinExistence type="predicted"/>
<dbReference type="BioCyc" id="SESP1179773:BN6_RS27610-MONOMER"/>
<dbReference type="GO" id="GO:0003677">
    <property type="term" value="F:DNA binding"/>
    <property type="evidence" value="ECO:0007669"/>
    <property type="project" value="UniProtKB-KW"/>
</dbReference>
<dbReference type="eggNOG" id="COG4974">
    <property type="taxonomic scope" value="Bacteria"/>
</dbReference>
<dbReference type="STRING" id="1179773.BN6_57370"/>
<dbReference type="PANTHER" id="PTHR30349">
    <property type="entry name" value="PHAGE INTEGRASE-RELATED"/>
    <property type="match status" value="1"/>
</dbReference>
<dbReference type="PATRIC" id="fig|1179773.3.peg.5768"/>
<gene>
    <name evidence="5" type="ordered locus">BN6_57370</name>
</gene>
<dbReference type="SUPFAM" id="SSF56349">
    <property type="entry name" value="DNA breaking-rejoining enzymes"/>
    <property type="match status" value="1"/>
</dbReference>
<protein>
    <submittedName>
        <fullName evidence="5">Putative DNA integrase/recombinase</fullName>
    </submittedName>
</protein>
<reference evidence="5 6" key="1">
    <citation type="journal article" date="2012" name="BMC Genomics">
        <title>Complete genome sequence of Saccharothrix espanaensis DSM 44229T and comparison to the other completely sequenced Pseudonocardiaceae.</title>
        <authorList>
            <person name="Strobel T."/>
            <person name="Al-Dilaimi A."/>
            <person name="Blom J."/>
            <person name="Gessner A."/>
            <person name="Kalinowski J."/>
            <person name="Luzhetska M."/>
            <person name="Puhler A."/>
            <person name="Szczepanowski R."/>
            <person name="Bechthold A."/>
            <person name="Ruckert C."/>
        </authorList>
    </citation>
    <scope>NUCLEOTIDE SEQUENCE [LARGE SCALE GENOMIC DNA]</scope>
    <source>
        <strain evidence="6">ATCC 51144 / DSM 44229 / JCM 9112 / NBRC 15066 / NRRL 15764</strain>
    </source>
</reference>
<dbReference type="Gene3D" id="1.10.150.130">
    <property type="match status" value="1"/>
</dbReference>
<evidence type="ECO:0000259" key="4">
    <source>
        <dbReference type="PROSITE" id="PS51898"/>
    </source>
</evidence>
<dbReference type="InterPro" id="IPR002104">
    <property type="entry name" value="Integrase_catalytic"/>
</dbReference>
<dbReference type="GO" id="GO:0006310">
    <property type="term" value="P:DNA recombination"/>
    <property type="evidence" value="ECO:0007669"/>
    <property type="project" value="UniProtKB-KW"/>
</dbReference>
<dbReference type="EMBL" id="HE804045">
    <property type="protein sequence ID" value="CCH32995.1"/>
    <property type="molecule type" value="Genomic_DNA"/>
</dbReference>
<dbReference type="Proteomes" id="UP000006281">
    <property type="component" value="Chromosome"/>
</dbReference>
<dbReference type="InterPro" id="IPR010998">
    <property type="entry name" value="Integrase_recombinase_N"/>
</dbReference>
<dbReference type="InterPro" id="IPR011010">
    <property type="entry name" value="DNA_brk_join_enz"/>
</dbReference>
<keyword evidence="2" id="KW-0233">DNA recombination</keyword>
<dbReference type="Gene3D" id="1.10.443.10">
    <property type="entry name" value="Intergrase catalytic core"/>
    <property type="match status" value="1"/>
</dbReference>
<feature type="region of interest" description="Disordered" evidence="3">
    <location>
        <begin position="390"/>
        <end position="409"/>
    </location>
</feature>
<keyword evidence="1" id="KW-0238">DNA-binding</keyword>
<evidence type="ECO:0000256" key="2">
    <source>
        <dbReference type="ARBA" id="ARBA00023172"/>
    </source>
</evidence>
<feature type="domain" description="Tyr recombinase" evidence="4">
    <location>
        <begin position="205"/>
        <end position="385"/>
    </location>
</feature>
<dbReference type="InterPro" id="IPR050090">
    <property type="entry name" value="Tyrosine_recombinase_XerCD"/>
</dbReference>
<dbReference type="GO" id="GO:0015074">
    <property type="term" value="P:DNA integration"/>
    <property type="evidence" value="ECO:0007669"/>
    <property type="project" value="InterPro"/>
</dbReference>
<dbReference type="RefSeq" id="WP_015103106.1">
    <property type="nucleotide sequence ID" value="NC_019673.1"/>
</dbReference>
<dbReference type="KEGG" id="sesp:BN6_57370"/>
<organism evidence="5 6">
    <name type="scientific">Saccharothrix espanaensis (strain ATCC 51144 / DSM 44229 / JCM 9112 / NBRC 15066 / NRRL 15764)</name>
    <dbReference type="NCBI Taxonomy" id="1179773"/>
    <lineage>
        <taxon>Bacteria</taxon>
        <taxon>Bacillati</taxon>
        <taxon>Actinomycetota</taxon>
        <taxon>Actinomycetes</taxon>
        <taxon>Pseudonocardiales</taxon>
        <taxon>Pseudonocardiaceae</taxon>
        <taxon>Saccharothrix</taxon>
    </lineage>
</organism>
<dbReference type="PANTHER" id="PTHR30349:SF81">
    <property type="entry name" value="TYROSINE RECOMBINASE XERC"/>
    <property type="match status" value="1"/>
</dbReference>
<evidence type="ECO:0000256" key="3">
    <source>
        <dbReference type="SAM" id="MobiDB-lite"/>
    </source>
</evidence>
<dbReference type="HOGENOM" id="CLU_056533_0_0_11"/>
<sequence length="419" mass="46940">MIESEGQGRDLADLVVTRVGRLVATGEQAEPYRMLDADGAVVEPTAVFLRELLAAGRSAATLRSYGMGLLRWWRFLRAVDVDWNRATRVEARDFSCWIQLTVKQRRLLSDRSEVGRGDVSAAGVPNPVTGKLALGDRYAPATVAHSETVLRGFYDFHRDAGTGPILNPFPLDASRRSRRAHAHHNPMDGWARERLGRYRPKVPQRIPRAIPDQLFNDLFAALPSNRDRALVAFWISTGVRASELLGTRQCDIDPGQHLITVVRKGTRTAQQVPASADAFVWLRLYQEELHGQIPRGRTQPVWWTLRLPRRPLNYHAAHRMFERANAVLGSDWTLHDLRHSAAARMAHDPQLTLSDVQLVMGHAHLSTTEIYLTPNKNEVIAGVLAHHARTAEQREKPVPSPPAPGYDPKTLSVLFGRTL</sequence>
<evidence type="ECO:0000313" key="6">
    <source>
        <dbReference type="Proteomes" id="UP000006281"/>
    </source>
</evidence>
<dbReference type="Pfam" id="PF00589">
    <property type="entry name" value="Phage_integrase"/>
    <property type="match status" value="1"/>
</dbReference>
<dbReference type="PROSITE" id="PS51898">
    <property type="entry name" value="TYR_RECOMBINASE"/>
    <property type="match status" value="1"/>
</dbReference>
<evidence type="ECO:0000256" key="1">
    <source>
        <dbReference type="ARBA" id="ARBA00023125"/>
    </source>
</evidence>
<keyword evidence="6" id="KW-1185">Reference proteome</keyword>
<name>K0JYI0_SACES</name>
<dbReference type="CDD" id="cd00397">
    <property type="entry name" value="DNA_BRE_C"/>
    <property type="match status" value="1"/>
</dbReference>
<dbReference type="AlphaFoldDB" id="K0JYI0"/>